<protein>
    <recommendedName>
        <fullName evidence="4">Acetamidase</fullName>
    </recommendedName>
</protein>
<evidence type="ECO:0008006" key="4">
    <source>
        <dbReference type="Google" id="ProtNLM"/>
    </source>
</evidence>
<feature type="region of interest" description="Disordered" evidence="1">
    <location>
        <begin position="128"/>
        <end position="147"/>
    </location>
</feature>
<organism evidence="2 3">
    <name type="scientific">Streptomyces cyanogenus</name>
    <dbReference type="NCBI Taxonomy" id="80860"/>
    <lineage>
        <taxon>Bacteria</taxon>
        <taxon>Bacillati</taxon>
        <taxon>Actinomycetota</taxon>
        <taxon>Actinomycetes</taxon>
        <taxon>Kitasatosporales</taxon>
        <taxon>Streptomycetaceae</taxon>
        <taxon>Streptomyces</taxon>
    </lineage>
</organism>
<keyword evidence="3" id="KW-1185">Reference proteome</keyword>
<name>A0ABX7TJP8_STRCY</name>
<dbReference type="SUPFAM" id="SSF141130">
    <property type="entry name" value="Acetamidase/Formamidase-like"/>
    <property type="match status" value="1"/>
</dbReference>
<dbReference type="Gene3D" id="3.10.28.20">
    <property type="entry name" value="Acetamidase/Formamidase-like domains"/>
    <property type="match status" value="1"/>
</dbReference>
<feature type="compositionally biased region" description="Low complexity" evidence="1">
    <location>
        <begin position="33"/>
        <end position="42"/>
    </location>
</feature>
<evidence type="ECO:0000256" key="1">
    <source>
        <dbReference type="SAM" id="MobiDB-lite"/>
    </source>
</evidence>
<evidence type="ECO:0000313" key="3">
    <source>
        <dbReference type="Proteomes" id="UP000663908"/>
    </source>
</evidence>
<feature type="region of interest" description="Disordered" evidence="1">
    <location>
        <begin position="33"/>
        <end position="73"/>
    </location>
</feature>
<reference evidence="2 3" key="1">
    <citation type="submission" date="2021-03" db="EMBL/GenBank/DDBJ databases">
        <title>Complete genome sequence of Streptomyces cyanogenus S136, producer of anticancer angucycline landomycin A.</title>
        <authorList>
            <person name="Hrab P."/>
            <person name="Ruckert C."/>
            <person name="Busche T."/>
            <person name="Ostash I."/>
            <person name="Kalinowski J."/>
            <person name="Fedorenko V."/>
            <person name="Yushchuk O."/>
            <person name="Ostash B."/>
        </authorList>
    </citation>
    <scope>NUCLEOTIDE SEQUENCE [LARGE SCALE GENOMIC DNA]</scope>
    <source>
        <strain evidence="2 3">S136</strain>
    </source>
</reference>
<accession>A0ABX7TJP8</accession>
<dbReference type="Proteomes" id="UP000663908">
    <property type="component" value="Chromosome"/>
</dbReference>
<sequence>MDREPIKALRRDAIGSGEALFRSIAATAPAAAVAASRPSGAASTGGSLPTAAPTTARPFRRTGLPAGSAEGSHVTMTEPRIITVRPEPDRYAWTFGGAAAPARIAPGTVLALDTKDCFAHRVRSETRAERTSGSAGATPAVPCLGSRGSSTGMPDAHGGNMATPEIRASITCDLGVNAEGALLGLGDGHARSARPLEDAFRISQLDLVEWLVRDYGFSELDAHQSATQAVESPLAAVCDTNYTCVAKPRTQWLPARETYRGVHARLPETARTPRG</sequence>
<dbReference type="EMBL" id="CP071839">
    <property type="protein sequence ID" value="QTD96902.1"/>
    <property type="molecule type" value="Genomic_DNA"/>
</dbReference>
<proteinExistence type="predicted"/>
<dbReference type="Gene3D" id="2.60.120.580">
    <property type="entry name" value="Acetamidase/Formamidase-like domains"/>
    <property type="match status" value="1"/>
</dbReference>
<evidence type="ECO:0000313" key="2">
    <source>
        <dbReference type="EMBL" id="QTD96902.1"/>
    </source>
</evidence>
<gene>
    <name evidence="2" type="ORF">S1361_06030</name>
</gene>